<protein>
    <submittedName>
        <fullName evidence="1">Uncharacterized protein</fullName>
    </submittedName>
</protein>
<organism evidence="1 2">
    <name type="scientific">Datura stramonium</name>
    <name type="common">Jimsonweed</name>
    <name type="synonym">Common thornapple</name>
    <dbReference type="NCBI Taxonomy" id="4076"/>
    <lineage>
        <taxon>Eukaryota</taxon>
        <taxon>Viridiplantae</taxon>
        <taxon>Streptophyta</taxon>
        <taxon>Embryophyta</taxon>
        <taxon>Tracheophyta</taxon>
        <taxon>Spermatophyta</taxon>
        <taxon>Magnoliopsida</taxon>
        <taxon>eudicotyledons</taxon>
        <taxon>Gunneridae</taxon>
        <taxon>Pentapetalae</taxon>
        <taxon>asterids</taxon>
        <taxon>lamiids</taxon>
        <taxon>Solanales</taxon>
        <taxon>Solanaceae</taxon>
        <taxon>Solanoideae</taxon>
        <taxon>Datureae</taxon>
        <taxon>Datura</taxon>
    </lineage>
</organism>
<sequence length="63" mass="6804">RTSVKCTFSDVVGIAAELATVPVYLSNGITSSKVDEITKLEITQTLAVGRIDENLKTHELKKA</sequence>
<keyword evidence="2" id="KW-1185">Reference proteome</keyword>
<accession>A0ABS8W092</accession>
<evidence type="ECO:0000313" key="1">
    <source>
        <dbReference type="EMBL" id="MCE2054928.1"/>
    </source>
</evidence>
<feature type="non-terminal residue" evidence="1">
    <location>
        <position position="63"/>
    </location>
</feature>
<gene>
    <name evidence="1" type="ORF">HAX54_041664</name>
</gene>
<proteinExistence type="predicted"/>
<comment type="caution">
    <text evidence="1">The sequence shown here is derived from an EMBL/GenBank/DDBJ whole genome shotgun (WGS) entry which is preliminary data.</text>
</comment>
<feature type="non-terminal residue" evidence="1">
    <location>
        <position position="1"/>
    </location>
</feature>
<dbReference type="Proteomes" id="UP000823775">
    <property type="component" value="Unassembled WGS sequence"/>
</dbReference>
<reference evidence="1 2" key="1">
    <citation type="journal article" date="2021" name="BMC Genomics">
        <title>Datura genome reveals duplications of psychoactive alkaloid biosynthetic genes and high mutation rate following tissue culture.</title>
        <authorList>
            <person name="Rajewski A."/>
            <person name="Carter-House D."/>
            <person name="Stajich J."/>
            <person name="Litt A."/>
        </authorList>
    </citation>
    <scope>NUCLEOTIDE SEQUENCE [LARGE SCALE GENOMIC DNA]</scope>
    <source>
        <strain evidence="1">AR-01</strain>
    </source>
</reference>
<evidence type="ECO:0000313" key="2">
    <source>
        <dbReference type="Proteomes" id="UP000823775"/>
    </source>
</evidence>
<dbReference type="EMBL" id="JACEIK010006026">
    <property type="protein sequence ID" value="MCE2054928.1"/>
    <property type="molecule type" value="Genomic_DNA"/>
</dbReference>
<name>A0ABS8W092_DATST</name>